<keyword evidence="2" id="KW-1185">Reference proteome</keyword>
<dbReference type="Proteomes" id="UP001054252">
    <property type="component" value="Unassembled WGS sequence"/>
</dbReference>
<protein>
    <submittedName>
        <fullName evidence="1">Uncharacterized protein</fullName>
    </submittedName>
</protein>
<accession>A0AAV5JMJ9</accession>
<dbReference type="EMBL" id="BPVZ01000038">
    <property type="protein sequence ID" value="GKV13295.1"/>
    <property type="molecule type" value="Genomic_DNA"/>
</dbReference>
<evidence type="ECO:0000313" key="1">
    <source>
        <dbReference type="EMBL" id="GKV13295.1"/>
    </source>
</evidence>
<dbReference type="AlphaFoldDB" id="A0AAV5JMJ9"/>
<gene>
    <name evidence="1" type="ORF">SLEP1_g24324</name>
</gene>
<name>A0AAV5JMJ9_9ROSI</name>
<proteinExistence type="predicted"/>
<comment type="caution">
    <text evidence="1">The sequence shown here is derived from an EMBL/GenBank/DDBJ whole genome shotgun (WGS) entry which is preliminary data.</text>
</comment>
<reference evidence="1 2" key="1">
    <citation type="journal article" date="2021" name="Commun. Biol.">
        <title>The genome of Shorea leprosula (Dipterocarpaceae) highlights the ecological relevance of drought in aseasonal tropical rainforests.</title>
        <authorList>
            <person name="Ng K.K.S."/>
            <person name="Kobayashi M.J."/>
            <person name="Fawcett J.A."/>
            <person name="Hatakeyama M."/>
            <person name="Paape T."/>
            <person name="Ng C.H."/>
            <person name="Ang C.C."/>
            <person name="Tnah L.H."/>
            <person name="Lee C.T."/>
            <person name="Nishiyama T."/>
            <person name="Sese J."/>
            <person name="O'Brien M.J."/>
            <person name="Copetti D."/>
            <person name="Mohd Noor M.I."/>
            <person name="Ong R.C."/>
            <person name="Putra M."/>
            <person name="Sireger I.Z."/>
            <person name="Indrioko S."/>
            <person name="Kosugi Y."/>
            <person name="Izuno A."/>
            <person name="Isagi Y."/>
            <person name="Lee S.L."/>
            <person name="Shimizu K.K."/>
        </authorList>
    </citation>
    <scope>NUCLEOTIDE SEQUENCE [LARGE SCALE GENOMIC DNA]</scope>
    <source>
        <strain evidence="1">214</strain>
    </source>
</reference>
<evidence type="ECO:0000313" key="2">
    <source>
        <dbReference type="Proteomes" id="UP001054252"/>
    </source>
</evidence>
<organism evidence="1 2">
    <name type="scientific">Rubroshorea leprosula</name>
    <dbReference type="NCBI Taxonomy" id="152421"/>
    <lineage>
        <taxon>Eukaryota</taxon>
        <taxon>Viridiplantae</taxon>
        <taxon>Streptophyta</taxon>
        <taxon>Embryophyta</taxon>
        <taxon>Tracheophyta</taxon>
        <taxon>Spermatophyta</taxon>
        <taxon>Magnoliopsida</taxon>
        <taxon>eudicotyledons</taxon>
        <taxon>Gunneridae</taxon>
        <taxon>Pentapetalae</taxon>
        <taxon>rosids</taxon>
        <taxon>malvids</taxon>
        <taxon>Malvales</taxon>
        <taxon>Dipterocarpaceae</taxon>
        <taxon>Rubroshorea</taxon>
    </lineage>
</organism>
<sequence length="62" mass="6825">MSTCIFVEPVHLANGVKHCGSLLNTGTITDACQWEFVKHWYFCNSANGVKHWLLLTPASGSC</sequence>